<evidence type="ECO:0000313" key="3">
    <source>
        <dbReference type="Proteomes" id="UP000249451"/>
    </source>
</evidence>
<evidence type="ECO:0000259" key="1">
    <source>
        <dbReference type="Pfam" id="PF01168"/>
    </source>
</evidence>
<dbReference type="InterPro" id="IPR001608">
    <property type="entry name" value="Ala_racemase_N"/>
</dbReference>
<dbReference type="CDD" id="cd06813">
    <property type="entry name" value="PLPDE_III_DSD_D-TA_like_2"/>
    <property type="match status" value="1"/>
</dbReference>
<dbReference type="SUPFAM" id="SSF51419">
    <property type="entry name" value="PLP-binding barrel"/>
    <property type="match status" value="1"/>
</dbReference>
<dbReference type="Proteomes" id="UP000249451">
    <property type="component" value="Unassembled WGS sequence"/>
</dbReference>
<dbReference type="InterPro" id="IPR029066">
    <property type="entry name" value="PLP-binding_barrel"/>
</dbReference>
<proteinExistence type="predicted"/>
<dbReference type="AlphaFoldDB" id="A0A2W5B659"/>
<dbReference type="Gene3D" id="2.40.37.20">
    <property type="entry name" value="D-serine dehydratase-like domain"/>
    <property type="match status" value="1"/>
</dbReference>
<dbReference type="InterPro" id="IPR051466">
    <property type="entry name" value="D-amino_acid_metab_enzyme"/>
</dbReference>
<organism evidence="2 3">
    <name type="scientific">Corynebacterium urealyticum</name>
    <dbReference type="NCBI Taxonomy" id="43771"/>
    <lineage>
        <taxon>Bacteria</taxon>
        <taxon>Bacillati</taxon>
        <taxon>Actinomycetota</taxon>
        <taxon>Actinomycetes</taxon>
        <taxon>Mycobacteriales</taxon>
        <taxon>Corynebacteriaceae</taxon>
        <taxon>Corynebacterium</taxon>
    </lineage>
</organism>
<name>A0A2W5B659_9CORY</name>
<dbReference type="Gene3D" id="3.20.20.10">
    <property type="entry name" value="Alanine racemase"/>
    <property type="match status" value="1"/>
</dbReference>
<accession>A0A2W5B659</accession>
<evidence type="ECO:0000313" key="2">
    <source>
        <dbReference type="EMBL" id="PZP01303.1"/>
    </source>
</evidence>
<gene>
    <name evidence="2" type="ORF">DI609_04445</name>
</gene>
<feature type="domain" description="Alanine racemase N-terminal" evidence="1">
    <location>
        <begin position="17"/>
        <end position="197"/>
    </location>
</feature>
<dbReference type="GO" id="GO:0036088">
    <property type="term" value="P:D-serine catabolic process"/>
    <property type="evidence" value="ECO:0007669"/>
    <property type="project" value="TreeGrafter"/>
</dbReference>
<reference evidence="2 3" key="1">
    <citation type="submission" date="2017-11" db="EMBL/GenBank/DDBJ databases">
        <title>Infants hospitalized years apart are colonized by the same room-sourced microbial strains.</title>
        <authorList>
            <person name="Brooks B."/>
            <person name="Olm M.R."/>
            <person name="Firek B.A."/>
            <person name="Baker R."/>
            <person name="Thomas B.C."/>
            <person name="Morowitz M.J."/>
            <person name="Banfield J.F."/>
        </authorList>
    </citation>
    <scope>NUCLEOTIDE SEQUENCE [LARGE SCALE GENOMIC DNA]</scope>
    <source>
        <strain evidence="2">S2_012_000_R3_87</strain>
    </source>
</reference>
<comment type="caution">
    <text evidence="2">The sequence shown here is derived from an EMBL/GenBank/DDBJ whole genome shotgun (WGS) entry which is preliminary data.</text>
</comment>
<dbReference type="PANTHER" id="PTHR28004">
    <property type="entry name" value="ZGC:162816-RELATED"/>
    <property type="match status" value="1"/>
</dbReference>
<dbReference type="PANTHER" id="PTHR28004:SF2">
    <property type="entry name" value="D-SERINE DEHYDRATASE"/>
    <property type="match status" value="1"/>
</dbReference>
<dbReference type="Pfam" id="PF01168">
    <property type="entry name" value="Ala_racemase_N"/>
    <property type="match status" value="1"/>
</dbReference>
<dbReference type="GO" id="GO:0008721">
    <property type="term" value="F:D-serine ammonia-lyase activity"/>
    <property type="evidence" value="ECO:0007669"/>
    <property type="project" value="TreeGrafter"/>
</dbReference>
<sequence length="394" mass="41767">MTRSAVAHLDAPFAVMDLDAALANARDMVRRANGTPIRLASKSVRIRGMLRRVLELPGYAGVLGFHLSEAIWLVETGVTDDVLVAYPTTHREALRTLAASPTLRESITVMVDSPAHLDFIDDAVAGQKASGAERGEIRVCIDVDASLAMGPVHLGALRSPVHSVEQVRRLAEVIVARPGFRLVGLMAYEGQIAGTTDSSPAVSVMKGISTRELATRRGKIVRAVEQLLASAGQPPLEFVNGGGTGSIETTSAETVITEIGAGSGVLAPGLFDRYKSFQPEPAQWFVVPVVRRPAPDVVTVAGGGRVASGPPGADRLPTVDYPAGLRMAPLEGPGEVQTPLKGPAAKSLQLGDHVWFRHAKAGEQAEWFDEVVVVSGGEIVDRWPTYRGEGQAFV</sequence>
<dbReference type="EMBL" id="QFNY01000079">
    <property type="protein sequence ID" value="PZP01303.1"/>
    <property type="molecule type" value="Genomic_DNA"/>
</dbReference>
<dbReference type="InterPro" id="IPR042208">
    <property type="entry name" value="D-ser_dehydrat-like_sf"/>
</dbReference>
<protein>
    <submittedName>
        <fullName evidence="2">Alanine racemase</fullName>
    </submittedName>
</protein>